<proteinExistence type="predicted"/>
<dbReference type="SUPFAM" id="SSF47923">
    <property type="entry name" value="Ypt/Rab-GAP domain of gyp1p"/>
    <property type="match status" value="1"/>
</dbReference>
<comment type="caution">
    <text evidence="3">The sequence shown here is derived from an EMBL/GenBank/DDBJ whole genome shotgun (WGS) entry which is preliminary data.</text>
</comment>
<gene>
    <name evidence="3" type="ORF">SLEP1_g44454</name>
</gene>
<feature type="region of interest" description="Disordered" evidence="1">
    <location>
        <begin position="16"/>
        <end position="69"/>
    </location>
</feature>
<organism evidence="3 4">
    <name type="scientific">Rubroshorea leprosula</name>
    <dbReference type="NCBI Taxonomy" id="152421"/>
    <lineage>
        <taxon>Eukaryota</taxon>
        <taxon>Viridiplantae</taxon>
        <taxon>Streptophyta</taxon>
        <taxon>Embryophyta</taxon>
        <taxon>Tracheophyta</taxon>
        <taxon>Spermatophyta</taxon>
        <taxon>Magnoliopsida</taxon>
        <taxon>eudicotyledons</taxon>
        <taxon>Gunneridae</taxon>
        <taxon>Pentapetalae</taxon>
        <taxon>rosids</taxon>
        <taxon>malvids</taxon>
        <taxon>Malvales</taxon>
        <taxon>Dipterocarpaceae</taxon>
        <taxon>Rubroshorea</taxon>
    </lineage>
</organism>
<evidence type="ECO:0000259" key="2">
    <source>
        <dbReference type="PROSITE" id="PS50086"/>
    </source>
</evidence>
<feature type="compositionally biased region" description="Basic and acidic residues" evidence="1">
    <location>
        <begin position="19"/>
        <end position="35"/>
    </location>
</feature>
<feature type="compositionally biased region" description="Low complexity" evidence="1">
    <location>
        <begin position="40"/>
        <end position="51"/>
    </location>
</feature>
<dbReference type="PROSITE" id="PS50086">
    <property type="entry name" value="TBC_RABGAP"/>
    <property type="match status" value="1"/>
</dbReference>
<accession>A0AAV5LG91</accession>
<reference evidence="3 4" key="1">
    <citation type="journal article" date="2021" name="Commun. Biol.">
        <title>The genome of Shorea leprosula (Dipterocarpaceae) highlights the ecological relevance of drought in aseasonal tropical rainforests.</title>
        <authorList>
            <person name="Ng K.K.S."/>
            <person name="Kobayashi M.J."/>
            <person name="Fawcett J.A."/>
            <person name="Hatakeyama M."/>
            <person name="Paape T."/>
            <person name="Ng C.H."/>
            <person name="Ang C.C."/>
            <person name="Tnah L.H."/>
            <person name="Lee C.T."/>
            <person name="Nishiyama T."/>
            <person name="Sese J."/>
            <person name="O'Brien M.J."/>
            <person name="Copetti D."/>
            <person name="Mohd Noor M.I."/>
            <person name="Ong R.C."/>
            <person name="Putra M."/>
            <person name="Sireger I.Z."/>
            <person name="Indrioko S."/>
            <person name="Kosugi Y."/>
            <person name="Izuno A."/>
            <person name="Isagi Y."/>
            <person name="Lee S.L."/>
            <person name="Shimizu K.K."/>
        </authorList>
    </citation>
    <scope>NUCLEOTIDE SEQUENCE [LARGE SCALE GENOMIC DNA]</scope>
    <source>
        <strain evidence="3">214</strain>
    </source>
</reference>
<evidence type="ECO:0000313" key="4">
    <source>
        <dbReference type="Proteomes" id="UP001054252"/>
    </source>
</evidence>
<dbReference type="AlphaFoldDB" id="A0AAV5LG91"/>
<keyword evidence="4" id="KW-1185">Reference proteome</keyword>
<dbReference type="Pfam" id="PF00566">
    <property type="entry name" value="RabGAP-TBC"/>
    <property type="match status" value="1"/>
</dbReference>
<sequence>MHSSIGTRSLAYPVGSKVMDMRSSSKDERKRETIVKSRQSSIDNNDNIENSCDLSNNSHDSSSCIPTPGLYSSSSSEVGRKYHRPHFITETYIDFLPLPVIDLFDGGEHENDFVPYEDEIVDVLRTDSHLEVYKDTRNLARMSDILAVYAWVDPATGYCQGMIDLLSPFVMLFEDNAEAFWCFEMLIRRLRENFQMEGPSRVMKQLQALWHILKHTDREMFAHL</sequence>
<name>A0AAV5LG91_9ROSI</name>
<evidence type="ECO:0000256" key="1">
    <source>
        <dbReference type="SAM" id="MobiDB-lite"/>
    </source>
</evidence>
<dbReference type="InterPro" id="IPR035969">
    <property type="entry name" value="Rab-GAP_TBC_sf"/>
</dbReference>
<dbReference type="GO" id="GO:0005096">
    <property type="term" value="F:GTPase activator activity"/>
    <property type="evidence" value="ECO:0007669"/>
    <property type="project" value="TreeGrafter"/>
</dbReference>
<dbReference type="PANTHER" id="PTHR22957:SF456">
    <property type="entry name" value="YPT_RAB-GAP DOMAIN OF GYP1P SUPERFAMILY PROTEIN"/>
    <property type="match status" value="1"/>
</dbReference>
<feature type="compositionally biased region" description="Polar residues" evidence="1">
    <location>
        <begin position="52"/>
        <end position="69"/>
    </location>
</feature>
<protein>
    <recommendedName>
        <fullName evidence="2">Rab-GAP TBC domain-containing protein</fullName>
    </recommendedName>
</protein>
<dbReference type="Gene3D" id="1.10.8.270">
    <property type="entry name" value="putative rabgap domain of human tbc1 domain family member 14 like domains"/>
    <property type="match status" value="1"/>
</dbReference>
<evidence type="ECO:0000313" key="3">
    <source>
        <dbReference type="EMBL" id="GKV36308.1"/>
    </source>
</evidence>
<dbReference type="Proteomes" id="UP001054252">
    <property type="component" value="Unassembled WGS sequence"/>
</dbReference>
<dbReference type="InterPro" id="IPR000195">
    <property type="entry name" value="Rab-GAP-TBC_dom"/>
</dbReference>
<feature type="domain" description="Rab-GAP TBC" evidence="2">
    <location>
        <begin position="1"/>
        <end position="224"/>
    </location>
</feature>
<dbReference type="EMBL" id="BPVZ01000115">
    <property type="protein sequence ID" value="GKV36308.1"/>
    <property type="molecule type" value="Genomic_DNA"/>
</dbReference>
<dbReference type="PANTHER" id="PTHR22957">
    <property type="entry name" value="TBC1 DOMAIN FAMILY MEMBER GTPASE-ACTIVATING PROTEIN"/>
    <property type="match status" value="1"/>
</dbReference>